<gene>
    <name evidence="1" type="ORF">VV01_07150</name>
</gene>
<keyword evidence="2" id="KW-1185">Reference proteome</keyword>
<comment type="caution">
    <text evidence="1">The sequence shown here is derived from an EMBL/GenBank/DDBJ whole genome shotgun (WGS) entry which is preliminary data.</text>
</comment>
<evidence type="ECO:0000313" key="2">
    <source>
        <dbReference type="Proteomes" id="UP000037397"/>
    </source>
</evidence>
<dbReference type="PATRIC" id="fig|1631356.3.peg.1377"/>
<protein>
    <submittedName>
        <fullName evidence="1">Uncharacterized protein</fullName>
    </submittedName>
</protein>
<dbReference type="Proteomes" id="UP000037397">
    <property type="component" value="Unassembled WGS sequence"/>
</dbReference>
<name>A0A0L6CHJ2_9MICO</name>
<sequence length="61" mass="7631">MDWQFLKEVLNERDMTLVVQVRLRRDVHRSSYDRKESDEIPWIEWSSKVYLIDPEGRWTEY</sequence>
<dbReference type="AlphaFoldDB" id="A0A0L6CHJ2"/>
<proteinExistence type="predicted"/>
<reference evidence="2" key="1">
    <citation type="submission" date="2015-03" db="EMBL/GenBank/DDBJ databases">
        <title>Luteipulveratus halotolerans sp. nov., a novel actinobacterium (Dermacoccaceae) from Sarawak, Malaysia.</title>
        <authorList>
            <person name="Juboi H."/>
            <person name="Basik A."/>
            <person name="Shamsul S.S."/>
            <person name="Arnold P."/>
            <person name="Schmitt E.K."/>
            <person name="Sanglier J.-J."/>
            <person name="Yeo T."/>
        </authorList>
    </citation>
    <scope>NUCLEOTIDE SEQUENCE [LARGE SCALE GENOMIC DNA]</scope>
    <source>
        <strain evidence="2">C296001</strain>
    </source>
</reference>
<accession>A0A0L6CHJ2</accession>
<evidence type="ECO:0000313" key="1">
    <source>
        <dbReference type="EMBL" id="KNX36978.1"/>
    </source>
</evidence>
<dbReference type="EMBL" id="LAIR01000002">
    <property type="protein sequence ID" value="KNX36978.1"/>
    <property type="molecule type" value="Genomic_DNA"/>
</dbReference>
<organism evidence="1 2">
    <name type="scientific">Luteipulveratus halotolerans</name>
    <dbReference type="NCBI Taxonomy" id="1631356"/>
    <lineage>
        <taxon>Bacteria</taxon>
        <taxon>Bacillati</taxon>
        <taxon>Actinomycetota</taxon>
        <taxon>Actinomycetes</taxon>
        <taxon>Micrococcales</taxon>
        <taxon>Dermacoccaceae</taxon>
        <taxon>Luteipulveratus</taxon>
    </lineage>
</organism>